<evidence type="ECO:0000313" key="2">
    <source>
        <dbReference type="EMBL" id="MBR7791022.1"/>
    </source>
</evidence>
<comment type="caution">
    <text evidence="2">The sequence shown here is derived from an EMBL/GenBank/DDBJ whole genome shotgun (WGS) entry which is preliminary data.</text>
</comment>
<reference evidence="2 3" key="1">
    <citation type="submission" date="2021-04" db="EMBL/GenBank/DDBJ databases">
        <title>novel species isolated from subtropical streams in China.</title>
        <authorList>
            <person name="Lu H."/>
        </authorList>
    </citation>
    <scope>NUCLEOTIDE SEQUENCE [LARGE SCALE GENOMIC DNA]</scope>
    <source>
        <strain evidence="2 3">FT147W</strain>
    </source>
</reference>
<proteinExistence type="predicted"/>
<sequence>MMDAPTFWGLVITVIGTGASIWGAAISLKQAKAAKTSADEASRVQGQLINQRKTSELAELKVHCEKAIKCMEKYGPSSASTSVRGVRSKSDADEVQNLILEANKSKGVFLKGEVDVFVLKVTPLLEKFVDPLQADNIKLNGQTILMEVSSFLSVVKASLDSKREHVETRA</sequence>
<keyword evidence="3" id="KW-1185">Reference proteome</keyword>
<gene>
    <name evidence="2" type="ORF">KDM87_00315</name>
</gene>
<evidence type="ECO:0000313" key="3">
    <source>
        <dbReference type="Proteomes" id="UP000682982"/>
    </source>
</evidence>
<keyword evidence="1" id="KW-1133">Transmembrane helix</keyword>
<keyword evidence="1" id="KW-0812">Transmembrane</keyword>
<organism evidence="2 3">
    <name type="scientific">Undibacterium rivi</name>
    <dbReference type="NCBI Taxonomy" id="2828729"/>
    <lineage>
        <taxon>Bacteria</taxon>
        <taxon>Pseudomonadati</taxon>
        <taxon>Pseudomonadota</taxon>
        <taxon>Betaproteobacteria</taxon>
        <taxon>Burkholderiales</taxon>
        <taxon>Oxalobacteraceae</taxon>
        <taxon>Undibacterium</taxon>
    </lineage>
</organism>
<protein>
    <submittedName>
        <fullName evidence="2">Uncharacterized protein</fullName>
    </submittedName>
</protein>
<evidence type="ECO:0000256" key="1">
    <source>
        <dbReference type="SAM" id="Phobius"/>
    </source>
</evidence>
<dbReference type="EMBL" id="JAGSPK010000001">
    <property type="protein sequence ID" value="MBR7791022.1"/>
    <property type="molecule type" value="Genomic_DNA"/>
</dbReference>
<keyword evidence="1" id="KW-0472">Membrane</keyword>
<dbReference type="RefSeq" id="WP_212677264.1">
    <property type="nucleotide sequence ID" value="NZ_JAGSPK010000001.1"/>
</dbReference>
<name>A0ABS5GX46_9BURK</name>
<dbReference type="Proteomes" id="UP000682982">
    <property type="component" value="Unassembled WGS sequence"/>
</dbReference>
<feature type="transmembrane region" description="Helical" evidence="1">
    <location>
        <begin position="6"/>
        <end position="28"/>
    </location>
</feature>
<accession>A0ABS5GX46</accession>